<dbReference type="InParanoid" id="B4D8G6"/>
<evidence type="ECO:0000256" key="6">
    <source>
        <dbReference type="ARBA" id="ARBA00023239"/>
    </source>
</evidence>
<evidence type="ECO:0000313" key="11">
    <source>
        <dbReference type="Proteomes" id="UP000005824"/>
    </source>
</evidence>
<feature type="chain" id="PRO_5023433642" description="S-adenosylmethionine decarboxylase beta chain" evidence="9">
    <location>
        <begin position="1"/>
        <end position="63"/>
    </location>
</feature>
<comment type="PTM">
    <text evidence="9">Is synthesized initially as an inactive proenzyme. Formation of the active enzyme involves a self-maturation process in which the active site pyruvoyl group is generated from an internal serine residue via an autocatalytic post-translational modification. Two non-identical subunits are generated from the proenzyme in this reaction, and the pyruvate is formed at the N-terminus of the alpha chain, which is derived from the carboxyl end of the proenzyme. The post-translation cleavage follows an unusual pathway, termed non-hydrolytic serinolysis, in which the side chain hydroxyl group of the serine supplies its oxygen atom to form the C-terminus of the beta chain, while the remainder of the serine residue undergoes an oxidative deamination to produce ammonia and the pyruvoyl group blocking the N-terminus of the alpha chain.</text>
</comment>
<evidence type="ECO:0000256" key="3">
    <source>
        <dbReference type="ARBA" id="ARBA00023066"/>
    </source>
</evidence>
<dbReference type="Gene3D" id="3.60.90.10">
    <property type="entry name" value="S-adenosylmethionine decarboxylase"/>
    <property type="match status" value="1"/>
</dbReference>
<feature type="modified residue" description="Pyruvic acid (Ser); by autocatalysis" evidence="9">
    <location>
        <position position="64"/>
    </location>
</feature>
<gene>
    <name evidence="9" type="primary">speH</name>
    <name evidence="10" type="ORF">CfE428DRAFT_5206</name>
</gene>
<feature type="site" description="Cleavage (non-hydrolytic); by autolysis" evidence="9">
    <location>
        <begin position="63"/>
        <end position="64"/>
    </location>
</feature>
<evidence type="ECO:0000256" key="9">
    <source>
        <dbReference type="HAMAP-Rule" id="MF_00464"/>
    </source>
</evidence>
<keyword evidence="9" id="KW-0949">S-adenosyl-L-methionine</keyword>
<protein>
    <recommendedName>
        <fullName evidence="9">S-adenosylmethionine decarboxylase proenzyme</fullName>
        <shortName evidence="9">AdoMetDC</shortName>
        <shortName evidence="9">SAMDC</shortName>
        <ecNumber evidence="9">4.1.1.50</ecNumber>
    </recommendedName>
    <component>
        <recommendedName>
            <fullName evidence="9">S-adenosylmethionine decarboxylase beta chain</fullName>
        </recommendedName>
    </component>
    <component>
        <recommendedName>
            <fullName evidence="9">S-adenosylmethionine decarboxylase alpha chain</fullName>
        </recommendedName>
    </component>
</protein>
<reference evidence="10 11" key="1">
    <citation type="journal article" date="2011" name="J. Bacteriol.">
        <title>Genome sequence of Chthoniobacter flavus Ellin428, an aerobic heterotrophic soil bacterium.</title>
        <authorList>
            <person name="Kant R."/>
            <person name="van Passel M.W."/>
            <person name="Palva A."/>
            <person name="Lucas S."/>
            <person name="Lapidus A."/>
            <person name="Glavina Del Rio T."/>
            <person name="Dalin E."/>
            <person name="Tice H."/>
            <person name="Bruce D."/>
            <person name="Goodwin L."/>
            <person name="Pitluck S."/>
            <person name="Larimer F.W."/>
            <person name="Land M.L."/>
            <person name="Hauser L."/>
            <person name="Sangwan P."/>
            <person name="de Vos W.M."/>
            <person name="Janssen P.H."/>
            <person name="Smidt H."/>
        </authorList>
    </citation>
    <scope>NUCLEOTIDE SEQUENCE [LARGE SCALE GENOMIC DNA]</scope>
    <source>
        <strain evidence="10 11">Ellin428</strain>
    </source>
</reference>
<dbReference type="PANTHER" id="PTHR33866">
    <property type="entry name" value="S-ADENOSYLMETHIONINE DECARBOXYLASE PROENZYME"/>
    <property type="match status" value="1"/>
</dbReference>
<organism evidence="10 11">
    <name type="scientific">Chthoniobacter flavus Ellin428</name>
    <dbReference type="NCBI Taxonomy" id="497964"/>
    <lineage>
        <taxon>Bacteria</taxon>
        <taxon>Pseudomonadati</taxon>
        <taxon>Verrucomicrobiota</taxon>
        <taxon>Spartobacteria</taxon>
        <taxon>Chthoniobacterales</taxon>
        <taxon>Chthoniobacteraceae</taxon>
        <taxon>Chthoniobacter</taxon>
    </lineage>
</organism>
<keyword evidence="1 9" id="KW-0210">Decarboxylase</keyword>
<dbReference type="GO" id="GO:0005829">
    <property type="term" value="C:cytosol"/>
    <property type="evidence" value="ECO:0007669"/>
    <property type="project" value="TreeGrafter"/>
</dbReference>
<dbReference type="InterPro" id="IPR003826">
    <property type="entry name" value="AdoMetDC_fam_prok"/>
</dbReference>
<comment type="similarity">
    <text evidence="9">Belongs to the prokaryotic AdoMetDC family. Type 1 subfamily.</text>
</comment>
<proteinExistence type="inferred from homology"/>
<comment type="caution">
    <text evidence="10">The sequence shown here is derived from an EMBL/GenBank/DDBJ whole genome shotgun (WGS) entry which is preliminary data.</text>
</comment>
<keyword evidence="11" id="KW-1185">Reference proteome</keyword>
<feature type="active site" description="Proton donor; for catalytic activity" evidence="9">
    <location>
        <position position="84"/>
    </location>
</feature>
<comment type="pathway">
    <text evidence="9">Amine and polyamine biosynthesis; S-adenosylmethioninamine biosynthesis; S-adenosylmethioninamine from S-adenosyl-L-methionine: step 1/1.</text>
</comment>
<keyword evidence="7 9" id="KW-0704">Schiff base</keyword>
<evidence type="ECO:0000256" key="7">
    <source>
        <dbReference type="ARBA" id="ARBA00023270"/>
    </source>
</evidence>
<keyword evidence="6 9" id="KW-0456">Lyase</keyword>
<dbReference type="eggNOG" id="COG1586">
    <property type="taxonomic scope" value="Bacteria"/>
</dbReference>
<comment type="catalytic activity">
    <reaction evidence="9">
        <text>S-adenosyl-L-methionine + H(+) = S-adenosyl 3-(methylsulfanyl)propylamine + CO2</text>
        <dbReference type="Rhea" id="RHEA:15981"/>
        <dbReference type="ChEBI" id="CHEBI:15378"/>
        <dbReference type="ChEBI" id="CHEBI:16526"/>
        <dbReference type="ChEBI" id="CHEBI:57443"/>
        <dbReference type="ChEBI" id="CHEBI:59789"/>
        <dbReference type="EC" id="4.1.1.50"/>
    </reaction>
</comment>
<dbReference type="STRING" id="497964.CfE428DRAFT_5206"/>
<dbReference type="EMBL" id="ABVL01000022">
    <property type="protein sequence ID" value="EDY17188.1"/>
    <property type="molecule type" value="Genomic_DNA"/>
</dbReference>
<dbReference type="PANTHER" id="PTHR33866:SF2">
    <property type="entry name" value="S-ADENOSYLMETHIONINE DECARBOXYLASE PROENZYME"/>
    <property type="match status" value="1"/>
</dbReference>
<evidence type="ECO:0000313" key="10">
    <source>
        <dbReference type="EMBL" id="EDY17188.1"/>
    </source>
</evidence>
<keyword evidence="3 9" id="KW-0745">Spermidine biosynthesis</keyword>
<name>B4D8G6_9BACT</name>
<evidence type="ECO:0000256" key="4">
    <source>
        <dbReference type="ARBA" id="ARBA00023115"/>
    </source>
</evidence>
<dbReference type="GO" id="GO:0004014">
    <property type="term" value="F:adenosylmethionine decarboxylase activity"/>
    <property type="evidence" value="ECO:0007669"/>
    <property type="project" value="UniProtKB-UniRule"/>
</dbReference>
<keyword evidence="2 9" id="KW-0068">Autocatalytic cleavage</keyword>
<dbReference type="NCBIfam" id="TIGR03330">
    <property type="entry name" value="SAM_DCase_Bsu"/>
    <property type="match status" value="1"/>
</dbReference>
<accession>B4D8G6</accession>
<evidence type="ECO:0000256" key="1">
    <source>
        <dbReference type="ARBA" id="ARBA00022793"/>
    </source>
</evidence>
<dbReference type="Pfam" id="PF02675">
    <property type="entry name" value="AdoMet_dc"/>
    <property type="match status" value="1"/>
</dbReference>
<dbReference type="InterPro" id="IPR016067">
    <property type="entry name" value="S-AdoMet_deCO2ase_core"/>
</dbReference>
<evidence type="ECO:0000256" key="2">
    <source>
        <dbReference type="ARBA" id="ARBA00022813"/>
    </source>
</evidence>
<dbReference type="UniPathway" id="UPA00331">
    <property type="reaction ID" value="UER00451"/>
</dbReference>
<evidence type="ECO:0000256" key="5">
    <source>
        <dbReference type="ARBA" id="ARBA00023145"/>
    </source>
</evidence>
<comment type="subunit">
    <text evidence="9">Heterotetramer of two alpha and two beta chains arranged as a dimer of alpha/beta heterodimers.</text>
</comment>
<dbReference type="HAMAP" id="MF_00464">
    <property type="entry name" value="AdoMetDC_1"/>
    <property type="match status" value="1"/>
</dbReference>
<feature type="active site" description="Proton acceptor; for processing activity" evidence="9">
    <location>
        <position position="69"/>
    </location>
</feature>
<dbReference type="AlphaFoldDB" id="B4D8G6"/>
<feature type="active site" description="Schiff-base intermediate with substrate; via pyruvic acid" evidence="9">
    <location>
        <position position="64"/>
    </location>
</feature>
<keyword evidence="4 9" id="KW-0620">Polyamine biosynthesis</keyword>
<feature type="chain" id="PRO_5023433643" description="S-adenosylmethionine decarboxylase alpha chain" evidence="9">
    <location>
        <begin position="64"/>
        <end position="114"/>
    </location>
</feature>
<dbReference type="InterPro" id="IPR017716">
    <property type="entry name" value="S-AdoMet_deCOase_pro-enz"/>
</dbReference>
<sequence>MNAPLARHTLLELHDCDARLLNAPADLKELLLEAVRRGHGTIVTDVFHTFSPHGVSGVVVIAESHVAIHTWPEHSYAAVDIFSCGTKLDHTIIRDWIQQGLHAQRAESRELTRG</sequence>
<keyword evidence="5 9" id="KW-0865">Zymogen</keyword>
<evidence type="ECO:0000256" key="8">
    <source>
        <dbReference type="ARBA" id="ARBA00023317"/>
    </source>
</evidence>
<dbReference type="EC" id="4.1.1.50" evidence="9"/>
<dbReference type="Proteomes" id="UP000005824">
    <property type="component" value="Unassembled WGS sequence"/>
</dbReference>
<comment type="cofactor">
    <cofactor evidence="9">
        <name>pyruvate</name>
        <dbReference type="ChEBI" id="CHEBI:15361"/>
    </cofactor>
    <text evidence="9">Binds 1 pyruvoyl group covalently per subunit.</text>
</comment>
<keyword evidence="8 9" id="KW-0670">Pyruvate</keyword>
<dbReference type="GO" id="GO:0008295">
    <property type="term" value="P:spermidine biosynthetic process"/>
    <property type="evidence" value="ECO:0007669"/>
    <property type="project" value="UniProtKB-UniRule"/>
</dbReference>
<dbReference type="RefSeq" id="WP_006982527.1">
    <property type="nucleotide sequence ID" value="NZ_ABVL01000022.1"/>
</dbReference>
<comment type="function">
    <text evidence="9">Catalyzes the decarboxylation of S-adenosylmethionine to S-adenosylmethioninamine (dcAdoMet), the propylamine donor required for the synthesis of the polyamines spermine and spermidine from the diamine putrescine.</text>
</comment>
<dbReference type="SUPFAM" id="SSF56276">
    <property type="entry name" value="S-adenosylmethionine decarboxylase"/>
    <property type="match status" value="1"/>
</dbReference>